<sequence length="220" mass="22554">MGHGSSYNVPHFTFTPEQQSQSITSATSSISTAVAVSIPATTSTSIAPTLTSSTTSRIVASAAGPVGLTTSSSATATIPPSTSSIPPSASLTMSPSASIVPSPTPTPSSSTSSQNNVDAAAVTGALIGGFVLVALIIAGILYMRRRRRLHTAPSAEFISGRTPMGPLGSGRAEDFEHAWRLGTNPATTQSSGALYDAHHGAAHPGYYPFRSFPEKRTTQH</sequence>
<keyword evidence="2" id="KW-0472">Membrane</keyword>
<evidence type="ECO:0000256" key="1">
    <source>
        <dbReference type="SAM" id="MobiDB-lite"/>
    </source>
</evidence>
<keyword evidence="2" id="KW-1133">Transmembrane helix</keyword>
<keyword evidence="4" id="KW-1185">Reference proteome</keyword>
<gene>
    <name evidence="3" type="ORF">F5878DRAFT_84501</name>
</gene>
<evidence type="ECO:0000313" key="3">
    <source>
        <dbReference type="EMBL" id="KAJ3840132.1"/>
    </source>
</evidence>
<feature type="region of interest" description="Disordered" evidence="1">
    <location>
        <begin position="69"/>
        <end position="115"/>
    </location>
</feature>
<feature type="transmembrane region" description="Helical" evidence="2">
    <location>
        <begin position="119"/>
        <end position="142"/>
    </location>
</feature>
<comment type="caution">
    <text evidence="3">The sequence shown here is derived from an EMBL/GenBank/DDBJ whole genome shotgun (WGS) entry which is preliminary data.</text>
</comment>
<evidence type="ECO:0000313" key="4">
    <source>
        <dbReference type="Proteomes" id="UP001163846"/>
    </source>
</evidence>
<name>A0AA38UFQ9_9AGAR</name>
<dbReference type="Proteomes" id="UP001163846">
    <property type="component" value="Unassembled WGS sequence"/>
</dbReference>
<accession>A0AA38UFQ9</accession>
<evidence type="ECO:0000256" key="2">
    <source>
        <dbReference type="SAM" id="Phobius"/>
    </source>
</evidence>
<reference evidence="3" key="1">
    <citation type="submission" date="2022-08" db="EMBL/GenBank/DDBJ databases">
        <authorList>
            <consortium name="DOE Joint Genome Institute"/>
            <person name="Min B."/>
            <person name="Riley R."/>
            <person name="Sierra-Patev S."/>
            <person name="Naranjo-Ortiz M."/>
            <person name="Looney B."/>
            <person name="Konkel Z."/>
            <person name="Slot J.C."/>
            <person name="Sakamoto Y."/>
            <person name="Steenwyk J.L."/>
            <person name="Rokas A."/>
            <person name="Carro J."/>
            <person name="Camarero S."/>
            <person name="Ferreira P."/>
            <person name="Molpeceres G."/>
            <person name="Ruiz-Duenas F.J."/>
            <person name="Serrano A."/>
            <person name="Henrissat B."/>
            <person name="Drula E."/>
            <person name="Hughes K.W."/>
            <person name="Mata J.L."/>
            <person name="Ishikawa N.K."/>
            <person name="Vargas-Isla R."/>
            <person name="Ushijima S."/>
            <person name="Smith C.A."/>
            <person name="Ahrendt S."/>
            <person name="Andreopoulos W."/>
            <person name="He G."/>
            <person name="Labutti K."/>
            <person name="Lipzen A."/>
            <person name="Ng V."/>
            <person name="Sandor L."/>
            <person name="Barry K."/>
            <person name="Martinez A.T."/>
            <person name="Xiao Y."/>
            <person name="Gibbons J.G."/>
            <person name="Terashima K."/>
            <person name="Hibbett D.S."/>
            <person name="Grigoriev I.V."/>
        </authorList>
    </citation>
    <scope>NUCLEOTIDE SEQUENCE</scope>
    <source>
        <strain evidence="3">TFB9207</strain>
    </source>
</reference>
<organism evidence="3 4">
    <name type="scientific">Lentinula raphanica</name>
    <dbReference type="NCBI Taxonomy" id="153919"/>
    <lineage>
        <taxon>Eukaryota</taxon>
        <taxon>Fungi</taxon>
        <taxon>Dikarya</taxon>
        <taxon>Basidiomycota</taxon>
        <taxon>Agaricomycotina</taxon>
        <taxon>Agaricomycetes</taxon>
        <taxon>Agaricomycetidae</taxon>
        <taxon>Agaricales</taxon>
        <taxon>Marasmiineae</taxon>
        <taxon>Omphalotaceae</taxon>
        <taxon>Lentinula</taxon>
    </lineage>
</organism>
<feature type="compositionally biased region" description="Low complexity" evidence="1">
    <location>
        <begin position="69"/>
        <end position="113"/>
    </location>
</feature>
<feature type="region of interest" description="Disordered" evidence="1">
    <location>
        <begin position="1"/>
        <end position="20"/>
    </location>
</feature>
<dbReference type="EMBL" id="MU806093">
    <property type="protein sequence ID" value="KAJ3840132.1"/>
    <property type="molecule type" value="Genomic_DNA"/>
</dbReference>
<proteinExistence type="predicted"/>
<protein>
    <submittedName>
        <fullName evidence="3">Uncharacterized protein</fullName>
    </submittedName>
</protein>
<keyword evidence="2" id="KW-0812">Transmembrane</keyword>
<dbReference type="AlphaFoldDB" id="A0AA38UFQ9"/>